<dbReference type="AlphaFoldDB" id="A0A7X6MIP9"/>
<dbReference type="GO" id="GO:0071949">
    <property type="term" value="F:FAD binding"/>
    <property type="evidence" value="ECO:0007669"/>
    <property type="project" value="InterPro"/>
</dbReference>
<organism evidence="2 3">
    <name type="scientific">Nocardiopsis alborubida</name>
    <dbReference type="NCBI Taxonomy" id="146802"/>
    <lineage>
        <taxon>Bacteria</taxon>
        <taxon>Bacillati</taxon>
        <taxon>Actinomycetota</taxon>
        <taxon>Actinomycetes</taxon>
        <taxon>Streptosporangiales</taxon>
        <taxon>Nocardiopsidaceae</taxon>
        <taxon>Nocardiopsis</taxon>
    </lineage>
</organism>
<dbReference type="EMBL" id="JAAXPG010000042">
    <property type="protein sequence ID" value="NKZ01721.1"/>
    <property type="molecule type" value="Genomic_DNA"/>
</dbReference>
<evidence type="ECO:0000313" key="3">
    <source>
        <dbReference type="Proteomes" id="UP000553209"/>
    </source>
</evidence>
<dbReference type="Gene3D" id="3.50.50.60">
    <property type="entry name" value="FAD/NAD(P)-binding domain"/>
    <property type="match status" value="1"/>
</dbReference>
<dbReference type="Pfam" id="PF01494">
    <property type="entry name" value="FAD_binding_3"/>
    <property type="match status" value="1"/>
</dbReference>
<proteinExistence type="predicted"/>
<dbReference type="InterPro" id="IPR036188">
    <property type="entry name" value="FAD/NAD-bd_sf"/>
</dbReference>
<dbReference type="InterPro" id="IPR051704">
    <property type="entry name" value="FAD_aromatic-hydroxylase"/>
</dbReference>
<dbReference type="RefSeq" id="WP_061082920.1">
    <property type="nucleotide sequence ID" value="NZ_JAAXPG010000042.1"/>
</dbReference>
<evidence type="ECO:0000259" key="1">
    <source>
        <dbReference type="Pfam" id="PF01494"/>
    </source>
</evidence>
<dbReference type="PRINTS" id="PR00420">
    <property type="entry name" value="RNGMNOXGNASE"/>
</dbReference>
<keyword evidence="3" id="KW-1185">Reference proteome</keyword>
<sequence length="413" mass="43434">MTNVEDASQRVGGGYGGPPPRRAVIVGAGIAGLAAALRLHRAGWETLVVERAPARRSGGYMVNLVGWGYDAAERLGLVPALSESDLGLFSTVLVRADGRHKFAVPPEIARAALGDRALTVFRESLESALYESVRETAVLRFGTTALDVAQDSGGVRVELSDGTTERADLLVGADGLHSGVRTAVFGPEADFRVDLNHVVGALPLDRLPPDVPEGTGTTFIGPGRTAAVVNLGPGRSSAFFTYRCADPDAELARGPAQALTAAFGDLGGGVPDVLRQLHADPSGAYFDSVSQISMDGWSRGRVVLLGDAAWCPSLFAGYGAALALSGADRLGDALERHGDDVTGALARWEAGLRPETRKRQALARRGTRQYAPSSRAHVWMNDLVIRAVLLPGVRGLVQRGIRRASRQHAAADG</sequence>
<reference evidence="2 3" key="1">
    <citation type="submission" date="2020-04" db="EMBL/GenBank/DDBJ databases">
        <title>MicrobeNet Type strains.</title>
        <authorList>
            <person name="Nicholson A.C."/>
        </authorList>
    </citation>
    <scope>NUCLEOTIDE SEQUENCE [LARGE SCALE GENOMIC DNA]</scope>
    <source>
        <strain evidence="2 3">ATCC 23612</strain>
    </source>
</reference>
<evidence type="ECO:0000313" key="2">
    <source>
        <dbReference type="EMBL" id="NKZ01721.1"/>
    </source>
</evidence>
<feature type="domain" description="FAD-binding" evidence="1">
    <location>
        <begin position="23"/>
        <end position="334"/>
    </location>
</feature>
<accession>A0A7X6MIP9</accession>
<dbReference type="InterPro" id="IPR002938">
    <property type="entry name" value="FAD-bd"/>
</dbReference>
<gene>
    <name evidence="2" type="ORF">HGB44_29245</name>
</gene>
<name>A0A7X6MIP9_9ACTN</name>
<comment type="caution">
    <text evidence="2">The sequence shown here is derived from an EMBL/GenBank/DDBJ whole genome shotgun (WGS) entry which is preliminary data.</text>
</comment>
<dbReference type="SUPFAM" id="SSF51905">
    <property type="entry name" value="FAD/NAD(P)-binding domain"/>
    <property type="match status" value="1"/>
</dbReference>
<protein>
    <submittedName>
        <fullName evidence="2">FAD-binding protein</fullName>
    </submittedName>
</protein>
<dbReference type="PANTHER" id="PTHR46865">
    <property type="entry name" value="OXIDOREDUCTASE-RELATED"/>
    <property type="match status" value="1"/>
</dbReference>
<dbReference type="Gene3D" id="3.30.9.10">
    <property type="entry name" value="D-Amino Acid Oxidase, subunit A, domain 2"/>
    <property type="match status" value="1"/>
</dbReference>
<dbReference type="PANTHER" id="PTHR46865:SF8">
    <property type="entry name" value="POSSIBLE OXIDOREDUCTASE"/>
    <property type="match status" value="1"/>
</dbReference>
<dbReference type="Proteomes" id="UP000553209">
    <property type="component" value="Unassembled WGS sequence"/>
</dbReference>